<dbReference type="Pfam" id="PF00501">
    <property type="entry name" value="AMP-binding"/>
    <property type="match status" value="2"/>
</dbReference>
<dbReference type="GO" id="GO:0005763">
    <property type="term" value="C:mitochondrial small ribosomal subunit"/>
    <property type="evidence" value="ECO:0007669"/>
    <property type="project" value="InterPro"/>
</dbReference>
<feature type="region of interest" description="Disordered" evidence="1">
    <location>
        <begin position="478"/>
        <end position="500"/>
    </location>
</feature>
<sequence length="613" mass="68468">MTEFVSPISVPQLQIPDDLTLAQFFLDAHHPTRTIRNDPALPWLIDDASGRAVGYEQVRSRVFGLANALKLKFNVGEDQAVCIFSPNDIGTHNSISTSRFAPHPDHVHWAVAIAHYSPIANAIQMTVHQQVEKGDRFRQGDVAAGCLPFFHIYGLLVVMHWSLFAGLQLVVIPKFEHVKFLESVVKYRITHLYVVPPQIVLLCKHPATAKFDLSHVRWLLCGAAPLSAELTEEVLKVLPNAAIGQGYGMFLLAAFRLGDTDDDSGMTETSTTLTLFPPSQKVGVAGSAGQMLPGMKFRVVKEDGSLAKVGEQGELVVSGPSMALRYTNDEKATKETFINGWVRTGDEVIIDENGEVFIVDRLKELLKVRGFQVAPAELEGHILRHPDVADICVVGILDEYSGEIPLAFVALRTEAAQRIVMDPAEGEKIKASIMKHVTDHKAYYKRLAGGVEFVESIPKNASGKLLRRVLRDKARELRKKAKKQPTFAPKAPPSPRPKPVTYLEDEIRRQFFRDHPFETFRPISLVEEGAIEEEHPIRGAEWTRLKQRSRNPTPEDAVRFAVNLHQHHEFPLTEAYKAAVLQFRALRSEFHIATAFAAQEASFCVARRFCHDV</sequence>
<reference evidence="4 5" key="1">
    <citation type="submission" date="2019-02" db="EMBL/GenBank/DDBJ databases">
        <title>Genome sequencing of the rare red list fungi Hericium alpestre (H. flagellum).</title>
        <authorList>
            <person name="Buettner E."/>
            <person name="Kellner H."/>
        </authorList>
    </citation>
    <scope>NUCLEOTIDE SEQUENCE [LARGE SCALE GENOMIC DNA]</scope>
    <source>
        <strain evidence="4 5">DSM 108284</strain>
    </source>
</reference>
<dbReference type="Pfam" id="PF13193">
    <property type="entry name" value="AMP-binding_C"/>
    <property type="match status" value="1"/>
</dbReference>
<dbReference type="PANTHER" id="PTHR24096:SF422">
    <property type="entry name" value="BCDNA.GH02901"/>
    <property type="match status" value="1"/>
</dbReference>
<evidence type="ECO:0000256" key="1">
    <source>
        <dbReference type="SAM" id="MobiDB-lite"/>
    </source>
</evidence>
<keyword evidence="5" id="KW-1185">Reference proteome</keyword>
<dbReference type="InterPro" id="IPR016939">
    <property type="entry name" value="Ribosomal_mS23_fun"/>
</dbReference>
<feature type="domain" description="AMP-dependent synthetase/ligase" evidence="2">
    <location>
        <begin position="111"/>
        <end position="249"/>
    </location>
</feature>
<dbReference type="Gene3D" id="3.40.50.12780">
    <property type="entry name" value="N-terminal domain of ligase-like"/>
    <property type="match status" value="1"/>
</dbReference>
<dbReference type="Pfam" id="PF13741">
    <property type="entry name" value="MRP-S25"/>
    <property type="match status" value="1"/>
</dbReference>
<dbReference type="InterPro" id="IPR045851">
    <property type="entry name" value="AMP-bd_C_sf"/>
</dbReference>
<name>A0A4Y9ZYZ1_9AGAM</name>
<dbReference type="Proteomes" id="UP000298061">
    <property type="component" value="Unassembled WGS sequence"/>
</dbReference>
<dbReference type="AlphaFoldDB" id="A0A4Y9ZYZ1"/>
<evidence type="ECO:0000259" key="2">
    <source>
        <dbReference type="Pfam" id="PF00501"/>
    </source>
</evidence>
<dbReference type="STRING" id="135208.A0A4Y9ZYZ1"/>
<comment type="caution">
    <text evidence="4">The sequence shown here is derived from an EMBL/GenBank/DDBJ whole genome shotgun (WGS) entry which is preliminary data.</text>
</comment>
<dbReference type="SUPFAM" id="SSF56801">
    <property type="entry name" value="Acetyl-CoA synthetase-like"/>
    <property type="match status" value="1"/>
</dbReference>
<dbReference type="PANTHER" id="PTHR24096">
    <property type="entry name" value="LONG-CHAIN-FATTY-ACID--COA LIGASE"/>
    <property type="match status" value="1"/>
</dbReference>
<dbReference type="GO" id="GO:0016405">
    <property type="term" value="F:CoA-ligase activity"/>
    <property type="evidence" value="ECO:0007669"/>
    <property type="project" value="TreeGrafter"/>
</dbReference>
<dbReference type="OrthoDB" id="6509636at2759"/>
<feature type="domain" description="AMP-binding enzyme C-terminal" evidence="3">
    <location>
        <begin position="377"/>
        <end position="464"/>
    </location>
</feature>
<protein>
    <submittedName>
        <fullName evidence="4">Uncharacterized protein</fullName>
    </submittedName>
</protein>
<proteinExistence type="predicted"/>
<gene>
    <name evidence="4" type="ORF">EWM64_g4705</name>
</gene>
<dbReference type="GO" id="GO:0003735">
    <property type="term" value="F:structural constituent of ribosome"/>
    <property type="evidence" value="ECO:0007669"/>
    <property type="project" value="InterPro"/>
</dbReference>
<evidence type="ECO:0000259" key="3">
    <source>
        <dbReference type="Pfam" id="PF13193"/>
    </source>
</evidence>
<dbReference type="Gene3D" id="3.30.300.30">
    <property type="match status" value="1"/>
</dbReference>
<dbReference type="InterPro" id="IPR000873">
    <property type="entry name" value="AMP-dep_synth/lig_dom"/>
</dbReference>
<feature type="domain" description="AMP-dependent synthetase/ligase" evidence="2">
    <location>
        <begin position="265"/>
        <end position="326"/>
    </location>
</feature>
<dbReference type="InterPro" id="IPR025110">
    <property type="entry name" value="AMP-bd_C"/>
</dbReference>
<dbReference type="EMBL" id="SFCI01000523">
    <property type="protein sequence ID" value="TFY79307.1"/>
    <property type="molecule type" value="Genomic_DNA"/>
</dbReference>
<accession>A0A4Y9ZYZ1</accession>
<organism evidence="4 5">
    <name type="scientific">Hericium alpestre</name>
    <dbReference type="NCBI Taxonomy" id="135208"/>
    <lineage>
        <taxon>Eukaryota</taxon>
        <taxon>Fungi</taxon>
        <taxon>Dikarya</taxon>
        <taxon>Basidiomycota</taxon>
        <taxon>Agaricomycotina</taxon>
        <taxon>Agaricomycetes</taxon>
        <taxon>Russulales</taxon>
        <taxon>Hericiaceae</taxon>
        <taxon>Hericium</taxon>
    </lineage>
</organism>
<evidence type="ECO:0000313" key="5">
    <source>
        <dbReference type="Proteomes" id="UP000298061"/>
    </source>
</evidence>
<dbReference type="Gene3D" id="3.40.50.980">
    <property type="match status" value="1"/>
</dbReference>
<evidence type="ECO:0000313" key="4">
    <source>
        <dbReference type="EMBL" id="TFY79307.1"/>
    </source>
</evidence>
<dbReference type="InterPro" id="IPR042099">
    <property type="entry name" value="ANL_N_sf"/>
</dbReference>